<dbReference type="SUPFAM" id="SSF48695">
    <property type="entry name" value="Multiheme cytochromes"/>
    <property type="match status" value="2"/>
</dbReference>
<protein>
    <submittedName>
        <fullName evidence="1">Cytochrome c</fullName>
    </submittedName>
</protein>
<name>A0ABN6VSU3_9BACT</name>
<dbReference type="RefSeq" id="WP_281999465.1">
    <property type="nucleotide sequence ID" value="NZ_AP027151.1"/>
</dbReference>
<dbReference type="Proteomes" id="UP001317705">
    <property type="component" value="Chromosome"/>
</dbReference>
<dbReference type="InterPro" id="IPR036280">
    <property type="entry name" value="Multihaem_cyt_sf"/>
</dbReference>
<sequence length="281" mass="30314">MFRKILAAAVIITVLLVIGMNCGAAPKVSESGNKHNLSSTNNGVGITYKASNSSDPRGNQICIFCHTPHNASPQTVLWNRVDPQGGPFGHYSSSSLQIQIDPSAKSLSDYPDEPNGSSRLCLSCHDGVTALGNVLSYGGKIEVNGSLDTAMQGTHVFDRNKITNAHHPVSFKYNADVVARLKTLENGGGYDYWMPSDAPSQETPATPGTNKARNVVRLDREGRMQCATCHDPHQTHFEDTINDPPLTPFWVFDGTGLTAPLTAAKVHDEVCWACHNFNVGP</sequence>
<dbReference type="EMBL" id="AP027151">
    <property type="protein sequence ID" value="BDV43363.1"/>
    <property type="molecule type" value="Genomic_DNA"/>
</dbReference>
<organism evidence="1 2">
    <name type="scientific">Geotalea uraniireducens</name>
    <dbReference type="NCBI Taxonomy" id="351604"/>
    <lineage>
        <taxon>Bacteria</taxon>
        <taxon>Pseudomonadati</taxon>
        <taxon>Thermodesulfobacteriota</taxon>
        <taxon>Desulfuromonadia</taxon>
        <taxon>Geobacterales</taxon>
        <taxon>Geobacteraceae</taxon>
        <taxon>Geotalea</taxon>
    </lineage>
</organism>
<evidence type="ECO:0000313" key="2">
    <source>
        <dbReference type="Proteomes" id="UP001317705"/>
    </source>
</evidence>
<proteinExistence type="predicted"/>
<dbReference type="Gene3D" id="1.10.1130.10">
    <property type="entry name" value="Flavocytochrome C3, Chain A"/>
    <property type="match status" value="1"/>
</dbReference>
<accession>A0ABN6VSU3</accession>
<gene>
    <name evidence="1" type="ORF">GURASL_22860</name>
</gene>
<keyword evidence="2" id="KW-1185">Reference proteome</keyword>
<evidence type="ECO:0000313" key="1">
    <source>
        <dbReference type="EMBL" id="BDV43363.1"/>
    </source>
</evidence>
<reference evidence="1 2" key="1">
    <citation type="submission" date="2022-12" db="EMBL/GenBank/DDBJ databases">
        <title>Polyphasic characterization of Geotalea uranireducens NIT-SL11 newly isolated from a complex of sewage sludge and microbially reduced graphene oxide.</title>
        <authorList>
            <person name="Xie L."/>
            <person name="Yoshida N."/>
            <person name="Meng L."/>
        </authorList>
    </citation>
    <scope>NUCLEOTIDE SEQUENCE [LARGE SCALE GENOMIC DNA]</scope>
    <source>
        <strain evidence="1 2">NIT-SL11</strain>
    </source>
</reference>